<proteinExistence type="predicted"/>
<dbReference type="AlphaFoldDB" id="A0A450UKH5"/>
<evidence type="ECO:0000256" key="1">
    <source>
        <dbReference type="SAM" id="Phobius"/>
    </source>
</evidence>
<sequence>MADFLVFLSDDSLSMIASIFMVLLANASLLLTVQRKGEYSVEKLGWFKPKFMWFIAIHTIVLLLVLILILRWNP</sequence>
<feature type="transmembrane region" description="Helical" evidence="1">
    <location>
        <begin position="51"/>
        <end position="72"/>
    </location>
</feature>
<accession>A0A450UKH5</accession>
<dbReference type="EMBL" id="CAADFF010000041">
    <property type="protein sequence ID" value="VFJ93007.1"/>
    <property type="molecule type" value="Genomic_DNA"/>
</dbReference>
<keyword evidence="1" id="KW-0812">Transmembrane</keyword>
<evidence type="ECO:0000313" key="2">
    <source>
        <dbReference type="EMBL" id="VFJ93007.1"/>
    </source>
</evidence>
<keyword evidence="1" id="KW-0472">Membrane</keyword>
<reference evidence="2" key="1">
    <citation type="submission" date="2019-02" db="EMBL/GenBank/DDBJ databases">
        <authorList>
            <person name="Gruber-Vodicka R. H."/>
            <person name="Seah K. B. B."/>
        </authorList>
    </citation>
    <scope>NUCLEOTIDE SEQUENCE</scope>
    <source>
        <strain evidence="2">BECK_M7</strain>
    </source>
</reference>
<keyword evidence="1" id="KW-1133">Transmembrane helix</keyword>
<gene>
    <name evidence="2" type="ORF">BECKLFY1418B_GA0070995_10418</name>
</gene>
<name>A0A450UKH5_9GAMM</name>
<feature type="transmembrane region" description="Helical" evidence="1">
    <location>
        <begin position="12"/>
        <end position="31"/>
    </location>
</feature>
<protein>
    <submittedName>
        <fullName evidence="2">Uncharacterized protein</fullName>
    </submittedName>
</protein>
<organism evidence="2">
    <name type="scientific">Candidatus Kentrum sp. LFY</name>
    <dbReference type="NCBI Taxonomy" id="2126342"/>
    <lineage>
        <taxon>Bacteria</taxon>
        <taxon>Pseudomonadati</taxon>
        <taxon>Pseudomonadota</taxon>
        <taxon>Gammaproteobacteria</taxon>
        <taxon>Candidatus Kentrum</taxon>
    </lineage>
</organism>